<comment type="cofactor">
    <cofactor evidence="7">
        <name>Zn(2+)</name>
        <dbReference type="ChEBI" id="CHEBI:29105"/>
    </cofactor>
    <text evidence="7">Binds 2 Zn(2+) ions per subunit.</text>
</comment>
<feature type="binding site" evidence="7">
    <location>
        <position position="59"/>
    </location>
    <ligand>
        <name>Zn(2+)</name>
        <dbReference type="ChEBI" id="CHEBI:29105"/>
        <label>2</label>
    </ligand>
</feature>
<dbReference type="HAMAP" id="MF_01374">
    <property type="entry name" value="Glyoxalase_2"/>
    <property type="match status" value="1"/>
</dbReference>
<evidence type="ECO:0000313" key="10">
    <source>
        <dbReference type="Proteomes" id="UP000830055"/>
    </source>
</evidence>
<feature type="binding site" evidence="7">
    <location>
        <position position="130"/>
    </location>
    <ligand>
        <name>Zn(2+)</name>
        <dbReference type="ChEBI" id="CHEBI:29105"/>
        <label>2</label>
    </ligand>
</feature>
<feature type="binding site" evidence="7">
    <location>
        <position position="54"/>
    </location>
    <ligand>
        <name>Zn(2+)</name>
        <dbReference type="ChEBI" id="CHEBI:29105"/>
        <label>1</label>
    </ligand>
</feature>
<dbReference type="InterPro" id="IPR001279">
    <property type="entry name" value="Metallo-B-lactamas"/>
</dbReference>
<evidence type="ECO:0000313" key="9">
    <source>
        <dbReference type="EMBL" id="BDD88107.1"/>
    </source>
</evidence>
<dbReference type="Gene3D" id="3.60.15.10">
    <property type="entry name" value="Ribonuclease Z/Hydroxyacylglutathione hydrolase-like"/>
    <property type="match status" value="1"/>
</dbReference>
<dbReference type="PANTHER" id="PTHR43705:SF1">
    <property type="entry name" value="HYDROXYACYLGLUTATHIONE HYDROLASE GLOB"/>
    <property type="match status" value="1"/>
</dbReference>
<accession>A0ABN6MAI1</accession>
<feature type="domain" description="Metallo-beta-lactamase" evidence="8">
    <location>
        <begin position="11"/>
        <end position="168"/>
    </location>
</feature>
<dbReference type="SUPFAM" id="SSF56281">
    <property type="entry name" value="Metallo-hydrolase/oxidoreductase"/>
    <property type="match status" value="1"/>
</dbReference>
<dbReference type="CDD" id="cd07723">
    <property type="entry name" value="hydroxyacylglutathione_hydrolase_MBL-fold"/>
    <property type="match status" value="1"/>
</dbReference>
<comment type="catalytic activity">
    <reaction evidence="1 7">
        <text>an S-(2-hydroxyacyl)glutathione + H2O = a 2-hydroxy carboxylate + glutathione + H(+)</text>
        <dbReference type="Rhea" id="RHEA:21864"/>
        <dbReference type="ChEBI" id="CHEBI:15377"/>
        <dbReference type="ChEBI" id="CHEBI:15378"/>
        <dbReference type="ChEBI" id="CHEBI:57925"/>
        <dbReference type="ChEBI" id="CHEBI:58896"/>
        <dbReference type="ChEBI" id="CHEBI:71261"/>
        <dbReference type="EC" id="3.1.2.6"/>
    </reaction>
</comment>
<dbReference type="PIRSF" id="PIRSF005457">
    <property type="entry name" value="Glx"/>
    <property type="match status" value="1"/>
</dbReference>
<feature type="binding site" evidence="7">
    <location>
        <position position="58"/>
    </location>
    <ligand>
        <name>Zn(2+)</name>
        <dbReference type="ChEBI" id="CHEBI:29105"/>
        <label>2</label>
    </ligand>
</feature>
<dbReference type="PANTHER" id="PTHR43705">
    <property type="entry name" value="HYDROXYACYLGLUTATHIONE HYDROLASE"/>
    <property type="match status" value="1"/>
</dbReference>
<evidence type="ECO:0000256" key="3">
    <source>
        <dbReference type="ARBA" id="ARBA00006759"/>
    </source>
</evidence>
<evidence type="ECO:0000256" key="4">
    <source>
        <dbReference type="ARBA" id="ARBA00022723"/>
    </source>
</evidence>
<dbReference type="NCBIfam" id="TIGR03413">
    <property type="entry name" value="GSH_gloB"/>
    <property type="match status" value="1"/>
</dbReference>
<dbReference type="EMBL" id="AP025516">
    <property type="protein sequence ID" value="BDD88107.1"/>
    <property type="molecule type" value="Genomic_DNA"/>
</dbReference>
<evidence type="ECO:0000256" key="5">
    <source>
        <dbReference type="ARBA" id="ARBA00022801"/>
    </source>
</evidence>
<organism evidence="9 10">
    <name type="scientific">Desulfofustis limnaeus</name>
    <dbReference type="NCBI Taxonomy" id="2740163"/>
    <lineage>
        <taxon>Bacteria</taxon>
        <taxon>Pseudomonadati</taxon>
        <taxon>Thermodesulfobacteriota</taxon>
        <taxon>Desulfobulbia</taxon>
        <taxon>Desulfobulbales</taxon>
        <taxon>Desulfocapsaceae</taxon>
        <taxon>Desulfofustis</taxon>
    </lineage>
</organism>
<protein>
    <recommendedName>
        <fullName evidence="7">Hydroxyacylglutathione hydrolase</fullName>
        <ecNumber evidence="7">3.1.2.6</ecNumber>
    </recommendedName>
    <alternativeName>
        <fullName evidence="7">Glyoxalase II</fullName>
        <shortName evidence="7">Glx II</shortName>
    </alternativeName>
</protein>
<name>A0ABN6MAI1_9BACT</name>
<comment type="subunit">
    <text evidence="7">Monomer.</text>
</comment>
<evidence type="ECO:0000259" key="8">
    <source>
        <dbReference type="SMART" id="SM00849"/>
    </source>
</evidence>
<evidence type="ECO:0000256" key="6">
    <source>
        <dbReference type="ARBA" id="ARBA00022833"/>
    </source>
</evidence>
<feature type="binding site" evidence="7">
    <location>
        <position position="113"/>
    </location>
    <ligand>
        <name>Zn(2+)</name>
        <dbReference type="ChEBI" id="CHEBI:29105"/>
        <label>1</label>
    </ligand>
</feature>
<feature type="binding site" evidence="7">
    <location>
        <position position="168"/>
    </location>
    <ligand>
        <name>Zn(2+)</name>
        <dbReference type="ChEBI" id="CHEBI:29105"/>
        <label>2</label>
    </ligand>
</feature>
<evidence type="ECO:0000256" key="7">
    <source>
        <dbReference type="HAMAP-Rule" id="MF_01374"/>
    </source>
</evidence>
<dbReference type="InterPro" id="IPR036866">
    <property type="entry name" value="RibonucZ/Hydroxyglut_hydro"/>
</dbReference>
<feature type="binding site" evidence="7">
    <location>
        <position position="56"/>
    </location>
    <ligand>
        <name>Zn(2+)</name>
        <dbReference type="ChEBI" id="CHEBI:29105"/>
        <label>1</label>
    </ligand>
</feature>
<comment type="pathway">
    <text evidence="2 7">Secondary metabolite metabolism; methylglyoxal degradation; (R)-lactate from methylglyoxal: step 2/2.</text>
</comment>
<gene>
    <name evidence="7 9" type="primary">gloB</name>
    <name evidence="9" type="ORF">DPPLL_24720</name>
</gene>
<dbReference type="Proteomes" id="UP000830055">
    <property type="component" value="Chromosome"/>
</dbReference>
<keyword evidence="6 7" id="KW-0862">Zinc</keyword>
<evidence type="ECO:0000256" key="1">
    <source>
        <dbReference type="ARBA" id="ARBA00001623"/>
    </source>
</evidence>
<comment type="similarity">
    <text evidence="3 7">Belongs to the metallo-beta-lactamase superfamily. Glyoxalase II family.</text>
</comment>
<dbReference type="Pfam" id="PF16123">
    <property type="entry name" value="HAGH_C"/>
    <property type="match status" value="1"/>
</dbReference>
<dbReference type="InterPro" id="IPR017782">
    <property type="entry name" value="Hydroxyacylglutathione_Hdrlase"/>
</dbReference>
<proteinExistence type="inferred from homology"/>
<comment type="function">
    <text evidence="7">Thiolesterase that catalyzes the hydrolysis of S-D-lactoyl-glutathione to form glutathione and D-lactic acid.</text>
</comment>
<dbReference type="InterPro" id="IPR032282">
    <property type="entry name" value="HAGH_C"/>
</dbReference>
<keyword evidence="4 7" id="KW-0479">Metal-binding</keyword>
<evidence type="ECO:0000256" key="2">
    <source>
        <dbReference type="ARBA" id="ARBA00004963"/>
    </source>
</evidence>
<dbReference type="InterPro" id="IPR050110">
    <property type="entry name" value="Glyoxalase_II_hydrolase"/>
</dbReference>
<reference evidence="9 10" key="1">
    <citation type="submission" date="2022-01" db="EMBL/GenBank/DDBJ databases">
        <title>Desulfofustis limnae sp. nov., a novel mesophilic sulfate-reducing bacterium isolated from marsh soil.</title>
        <authorList>
            <person name="Watanabe M."/>
            <person name="Takahashi A."/>
            <person name="Kojima H."/>
            <person name="Fukui M."/>
        </authorList>
    </citation>
    <scope>NUCLEOTIDE SEQUENCE [LARGE SCALE GENOMIC DNA]</scope>
    <source>
        <strain evidence="9 10">PPLL</strain>
    </source>
</reference>
<dbReference type="InterPro" id="IPR035680">
    <property type="entry name" value="Clx_II_MBL"/>
</dbReference>
<dbReference type="EC" id="3.1.2.6" evidence="7"/>
<feature type="binding site" evidence="7">
    <location>
        <position position="130"/>
    </location>
    <ligand>
        <name>Zn(2+)</name>
        <dbReference type="ChEBI" id="CHEBI:29105"/>
        <label>1</label>
    </ligand>
</feature>
<dbReference type="GO" id="GO:0016787">
    <property type="term" value="F:hydrolase activity"/>
    <property type="evidence" value="ECO:0007669"/>
    <property type="project" value="UniProtKB-KW"/>
</dbReference>
<sequence length="257" mass="28417">MDIITIPCLYDNYSYLLVDSEQRQAAVVDPGEAWPVLREIQGRDLQLAVVLCTHHHHDHVGGIDDLLDQFPTARVFGFHADASRINQLTDSLQDGEEIAVCGQPCIVLHTPGHTTNSIVYRCGDDLFVGDTLFGAGCGRLFEGTAEQLAASLARIVACGPQARVHFGHEYTMQNLRFASQMEPGNGQVAERMQRVAEMRQVGKPSTPSTVAEELATNPFLRIDAEEIITTLREQHGLADHSPLAVFRSLRQLRNEFS</sequence>
<keyword evidence="5 7" id="KW-0378">Hydrolase</keyword>
<keyword evidence="10" id="KW-1185">Reference proteome</keyword>
<dbReference type="SMART" id="SM00849">
    <property type="entry name" value="Lactamase_B"/>
    <property type="match status" value="1"/>
</dbReference>
<dbReference type="RefSeq" id="WP_284151496.1">
    <property type="nucleotide sequence ID" value="NZ_AP025516.1"/>
</dbReference>
<dbReference type="Pfam" id="PF00753">
    <property type="entry name" value="Lactamase_B"/>
    <property type="match status" value="1"/>
</dbReference>